<reference evidence="2" key="2">
    <citation type="journal article" date="2017" name="J. Anim. Genet.">
        <title>Multiple reference genome sequences of hot pepper reveal the massive evolution of plant disease resistance genes by retroduplication.</title>
        <authorList>
            <person name="Kim S."/>
            <person name="Park J."/>
            <person name="Yeom S.-I."/>
            <person name="Kim Y.-M."/>
            <person name="Seo E."/>
            <person name="Kim K.-T."/>
            <person name="Kim M.-S."/>
            <person name="Lee J.M."/>
            <person name="Cheong K."/>
            <person name="Shin H.-S."/>
            <person name="Kim S.-B."/>
            <person name="Han K."/>
            <person name="Lee J."/>
            <person name="Park M."/>
            <person name="Lee H.-A."/>
            <person name="Lee H.-Y."/>
            <person name="Lee Y."/>
            <person name="Oh S."/>
            <person name="Lee J.H."/>
            <person name="Choi E."/>
            <person name="Choi E."/>
            <person name="Lee S.E."/>
            <person name="Jeon J."/>
            <person name="Kim H."/>
            <person name="Choi G."/>
            <person name="Song H."/>
            <person name="Lee J."/>
            <person name="Lee S.-C."/>
            <person name="Kwon J.-K."/>
            <person name="Lee H.-Y."/>
            <person name="Koo N."/>
            <person name="Hong Y."/>
            <person name="Kim R.W."/>
            <person name="Kang W.-H."/>
            <person name="Huh J.H."/>
            <person name="Kang B.-C."/>
            <person name="Yang T.-J."/>
            <person name="Lee Y.-H."/>
            <person name="Bennetzen J.L."/>
            <person name="Choi D."/>
        </authorList>
    </citation>
    <scope>NUCLEOTIDE SEQUENCE [LARGE SCALE GENOMIC DNA]</scope>
    <source>
        <strain evidence="2">cv. PBC81</strain>
    </source>
</reference>
<dbReference type="AlphaFoldDB" id="A0A2G2VVB5"/>
<protein>
    <submittedName>
        <fullName evidence="1">Uncharacterized protein</fullName>
    </submittedName>
</protein>
<reference evidence="1 2" key="1">
    <citation type="journal article" date="2017" name="Genome Biol.">
        <title>New reference genome sequences of hot pepper reveal the massive evolution of plant disease-resistance genes by retroduplication.</title>
        <authorList>
            <person name="Kim S."/>
            <person name="Park J."/>
            <person name="Yeom S.I."/>
            <person name="Kim Y.M."/>
            <person name="Seo E."/>
            <person name="Kim K.T."/>
            <person name="Kim M.S."/>
            <person name="Lee J.M."/>
            <person name="Cheong K."/>
            <person name="Shin H.S."/>
            <person name="Kim S.B."/>
            <person name="Han K."/>
            <person name="Lee J."/>
            <person name="Park M."/>
            <person name="Lee H.A."/>
            <person name="Lee H.Y."/>
            <person name="Lee Y."/>
            <person name="Oh S."/>
            <person name="Lee J.H."/>
            <person name="Choi E."/>
            <person name="Choi E."/>
            <person name="Lee S.E."/>
            <person name="Jeon J."/>
            <person name="Kim H."/>
            <person name="Choi G."/>
            <person name="Song H."/>
            <person name="Lee J."/>
            <person name="Lee S.C."/>
            <person name="Kwon J.K."/>
            <person name="Lee H.Y."/>
            <person name="Koo N."/>
            <person name="Hong Y."/>
            <person name="Kim R.W."/>
            <person name="Kang W.H."/>
            <person name="Huh J.H."/>
            <person name="Kang B.C."/>
            <person name="Yang T.J."/>
            <person name="Lee Y.H."/>
            <person name="Bennetzen J.L."/>
            <person name="Choi D."/>
        </authorList>
    </citation>
    <scope>NUCLEOTIDE SEQUENCE [LARGE SCALE GENOMIC DNA]</scope>
    <source>
        <strain evidence="2">cv. PBC81</strain>
    </source>
</reference>
<name>A0A2G2VVB5_CAPBA</name>
<keyword evidence="2" id="KW-1185">Reference proteome</keyword>
<dbReference type="EMBL" id="MLFT02000010">
    <property type="protein sequence ID" value="PHT36902.1"/>
    <property type="molecule type" value="Genomic_DNA"/>
</dbReference>
<proteinExistence type="predicted"/>
<accession>A0A2G2VVB5</accession>
<comment type="caution">
    <text evidence="1">The sequence shown here is derived from an EMBL/GenBank/DDBJ whole genome shotgun (WGS) entry which is preliminary data.</text>
</comment>
<evidence type="ECO:0000313" key="1">
    <source>
        <dbReference type="EMBL" id="PHT36902.1"/>
    </source>
</evidence>
<dbReference type="OrthoDB" id="978at2759"/>
<evidence type="ECO:0000313" key="2">
    <source>
        <dbReference type="Proteomes" id="UP000224567"/>
    </source>
</evidence>
<gene>
    <name evidence="1" type="ORF">CQW23_24602</name>
</gene>
<dbReference type="Proteomes" id="UP000224567">
    <property type="component" value="Unassembled WGS sequence"/>
</dbReference>
<sequence length="247" mass="27778">MSLQIKDQGMFELDKLQRDSNEIANELCRLKEDLKFQIGAESESCSFSSMKLGEDTSQINSDKEMSVDLSLEDVKCVALHYGFVFEKESTIETTYTTNSRSMLQERPVDGSSITTVCSPLRGQNDPLLCQSIRGLHYVVDNMLIELLVYQLMKIGVPTSDEIVVIDSQKTLQQNSKGVTIAFIVIVRNRCNSIYCDALSMATVYTTVVKTIAIELSQRPPMRRLLNHCDRPIAMVLWPIAMVLQPSP</sequence>
<dbReference type="InterPro" id="IPR012901">
    <property type="entry name" value="CARME"/>
</dbReference>
<organism evidence="1 2">
    <name type="scientific">Capsicum baccatum</name>
    <name type="common">Peruvian pepper</name>
    <dbReference type="NCBI Taxonomy" id="33114"/>
    <lineage>
        <taxon>Eukaryota</taxon>
        <taxon>Viridiplantae</taxon>
        <taxon>Streptophyta</taxon>
        <taxon>Embryophyta</taxon>
        <taxon>Tracheophyta</taxon>
        <taxon>Spermatophyta</taxon>
        <taxon>Magnoliopsida</taxon>
        <taxon>eudicotyledons</taxon>
        <taxon>Gunneridae</taxon>
        <taxon>Pentapetalae</taxon>
        <taxon>asterids</taxon>
        <taxon>lamiids</taxon>
        <taxon>Solanales</taxon>
        <taxon>Solanaceae</taxon>
        <taxon>Solanoideae</taxon>
        <taxon>Capsiceae</taxon>
        <taxon>Capsicum</taxon>
    </lineage>
</organism>
<dbReference type="GO" id="GO:0008757">
    <property type="term" value="F:S-adenosylmethionine-dependent methyltransferase activity"/>
    <property type="evidence" value="ECO:0007669"/>
    <property type="project" value="InterPro"/>
</dbReference>
<dbReference type="Pfam" id="PF07942">
    <property type="entry name" value="CARME"/>
    <property type="match status" value="1"/>
</dbReference>
<dbReference type="STRING" id="33114.A0A2G2VVB5"/>